<dbReference type="SUPFAM" id="SSF47413">
    <property type="entry name" value="lambda repressor-like DNA-binding domains"/>
    <property type="match status" value="1"/>
</dbReference>
<comment type="caution">
    <text evidence="5">The sequence shown here is derived from an EMBL/GenBank/DDBJ whole genome shotgun (WGS) entry which is preliminary data.</text>
</comment>
<organism evidence="5 6">
    <name type="scientific">Roseateles saccharophilus</name>
    <name type="common">Pseudomonas saccharophila</name>
    <dbReference type="NCBI Taxonomy" id="304"/>
    <lineage>
        <taxon>Bacteria</taxon>
        <taxon>Pseudomonadati</taxon>
        <taxon>Pseudomonadota</taxon>
        <taxon>Betaproteobacteria</taxon>
        <taxon>Burkholderiales</taxon>
        <taxon>Sphaerotilaceae</taxon>
        <taxon>Roseateles</taxon>
    </lineage>
</organism>
<proteinExistence type="predicted"/>
<dbReference type="SUPFAM" id="SSF53822">
    <property type="entry name" value="Periplasmic binding protein-like I"/>
    <property type="match status" value="1"/>
</dbReference>
<dbReference type="Pfam" id="PF13377">
    <property type="entry name" value="Peripla_BP_3"/>
    <property type="match status" value="1"/>
</dbReference>
<dbReference type="PANTHER" id="PTHR30146:SF120">
    <property type="entry name" value="ALANINE RACEMASE"/>
    <property type="match status" value="1"/>
</dbReference>
<gene>
    <name evidence="5" type="ORF">EV671_100672</name>
</gene>
<dbReference type="Proteomes" id="UP000295110">
    <property type="component" value="Unassembled WGS sequence"/>
</dbReference>
<dbReference type="InterPro" id="IPR046335">
    <property type="entry name" value="LacI/GalR-like_sensor"/>
</dbReference>
<dbReference type="RefSeq" id="WP_243655619.1">
    <property type="nucleotide sequence ID" value="NZ_CBCSGL010000003.1"/>
</dbReference>
<dbReference type="GO" id="GO:0003700">
    <property type="term" value="F:DNA-binding transcription factor activity"/>
    <property type="evidence" value="ECO:0007669"/>
    <property type="project" value="TreeGrafter"/>
</dbReference>
<dbReference type="CDD" id="cd01392">
    <property type="entry name" value="HTH_LacI"/>
    <property type="match status" value="1"/>
</dbReference>
<evidence type="ECO:0000259" key="4">
    <source>
        <dbReference type="PROSITE" id="PS50932"/>
    </source>
</evidence>
<dbReference type="Gene3D" id="3.40.50.2300">
    <property type="match status" value="2"/>
</dbReference>
<evidence type="ECO:0000313" key="5">
    <source>
        <dbReference type="EMBL" id="TCV01146.1"/>
    </source>
</evidence>
<dbReference type="Pfam" id="PF00356">
    <property type="entry name" value="LacI"/>
    <property type="match status" value="1"/>
</dbReference>
<feature type="domain" description="HTH lacI-type" evidence="4">
    <location>
        <begin position="8"/>
        <end position="62"/>
    </location>
</feature>
<reference evidence="5 6" key="1">
    <citation type="submission" date="2019-03" db="EMBL/GenBank/DDBJ databases">
        <title>Genomic Encyclopedia of Type Strains, Phase IV (KMG-IV): sequencing the most valuable type-strain genomes for metagenomic binning, comparative biology and taxonomic classification.</title>
        <authorList>
            <person name="Goeker M."/>
        </authorList>
    </citation>
    <scope>NUCLEOTIDE SEQUENCE [LARGE SCALE GENOMIC DNA]</scope>
    <source>
        <strain evidence="5 6">DSM 654</strain>
    </source>
</reference>
<evidence type="ECO:0000256" key="1">
    <source>
        <dbReference type="ARBA" id="ARBA00023015"/>
    </source>
</evidence>
<name>A0A4R3V7T0_ROSSA</name>
<keyword evidence="1" id="KW-0805">Transcription regulation</keyword>
<dbReference type="PANTHER" id="PTHR30146">
    <property type="entry name" value="LACI-RELATED TRANSCRIPTIONAL REPRESSOR"/>
    <property type="match status" value="1"/>
</dbReference>
<protein>
    <submittedName>
        <fullName evidence="5">LacI family transcriptional regulator</fullName>
    </submittedName>
</protein>
<evidence type="ECO:0000313" key="6">
    <source>
        <dbReference type="Proteomes" id="UP000295110"/>
    </source>
</evidence>
<accession>A0A4R3V7T0</accession>
<dbReference type="Gene3D" id="1.10.260.40">
    <property type="entry name" value="lambda repressor-like DNA-binding domains"/>
    <property type="match status" value="1"/>
</dbReference>
<dbReference type="SMART" id="SM00354">
    <property type="entry name" value="HTH_LACI"/>
    <property type="match status" value="1"/>
</dbReference>
<dbReference type="GO" id="GO:0000976">
    <property type="term" value="F:transcription cis-regulatory region binding"/>
    <property type="evidence" value="ECO:0007669"/>
    <property type="project" value="TreeGrafter"/>
</dbReference>
<sequence>MSDSSKPVTMEQIAVLAGVSTITVSRALRDSPSVTPATRERIKTLAEAAGYRFNHHARNLRLRRSHMVAVMLEMQPDADRPMTDAYPLQLLGGITQELTSRGYSVLLSALQSPGQSVASSADGVILLGQGANGSAVKSVAAMGLPLVVWGAEHGRSDSVIVGGDNAHGGACAAERFIDMQRSELLFLGDVRHAEIRDRQQGFVKALKKAGIPGVRAHTLTPAAFTFGAGFTAVQAHLAKGGKAPDGLFAASDLLAMGAVRAFTDAGLTVPEAVSVIGYDDSPAAQSFAPPLTSVRQDWHHGGVLLARKVLDLIAGQGAASEIMPTELVIRAT</sequence>
<dbReference type="EMBL" id="SMBU01000006">
    <property type="protein sequence ID" value="TCV01146.1"/>
    <property type="molecule type" value="Genomic_DNA"/>
</dbReference>
<keyword evidence="6" id="KW-1185">Reference proteome</keyword>
<dbReference type="InterPro" id="IPR000843">
    <property type="entry name" value="HTH_LacI"/>
</dbReference>
<keyword evidence="3" id="KW-0804">Transcription</keyword>
<dbReference type="InterPro" id="IPR028082">
    <property type="entry name" value="Peripla_BP_I"/>
</dbReference>
<dbReference type="AlphaFoldDB" id="A0A4R3V7T0"/>
<evidence type="ECO:0000256" key="2">
    <source>
        <dbReference type="ARBA" id="ARBA00023125"/>
    </source>
</evidence>
<evidence type="ECO:0000256" key="3">
    <source>
        <dbReference type="ARBA" id="ARBA00023163"/>
    </source>
</evidence>
<keyword evidence="2" id="KW-0238">DNA-binding</keyword>
<dbReference type="PROSITE" id="PS50932">
    <property type="entry name" value="HTH_LACI_2"/>
    <property type="match status" value="1"/>
</dbReference>
<dbReference type="InterPro" id="IPR010982">
    <property type="entry name" value="Lambda_DNA-bd_dom_sf"/>
</dbReference>